<sequence length="129" mass="13277">MPRTAVLLTAALVTMTPAGCASLSERSSAAEQTARAFLQAVAGGDGAAACGALAPETEAEIDAPCEQSILSEALTAPSPVADSRVYGQSALVSFEDDAVFLAVFRDGWRVVAAGCTPRGERPYDCRIRG</sequence>
<evidence type="ECO:0000313" key="2">
    <source>
        <dbReference type="EMBL" id="MBO3744075.1"/>
    </source>
</evidence>
<evidence type="ECO:0008006" key="4">
    <source>
        <dbReference type="Google" id="ProtNLM"/>
    </source>
</evidence>
<gene>
    <name evidence="2" type="ORF">J5X75_41935</name>
</gene>
<accession>A0ABS3UZR7</accession>
<dbReference type="EMBL" id="JAGFNS010000052">
    <property type="protein sequence ID" value="MBO3744075.1"/>
    <property type="molecule type" value="Genomic_DNA"/>
</dbReference>
<keyword evidence="1" id="KW-0732">Signal</keyword>
<reference evidence="2 3" key="1">
    <citation type="submission" date="2021-03" db="EMBL/GenBank/DDBJ databases">
        <title>Actinoplanes flavus sp. nov., a novel actinomycete isolated from Coconut Palm rhizosphere soil.</title>
        <authorList>
            <person name="Luo X."/>
        </authorList>
    </citation>
    <scope>NUCLEOTIDE SEQUENCE [LARGE SCALE GENOMIC DNA]</scope>
    <source>
        <strain evidence="2 3">NEAU-H7</strain>
    </source>
</reference>
<comment type="caution">
    <text evidence="2">The sequence shown here is derived from an EMBL/GenBank/DDBJ whole genome shotgun (WGS) entry which is preliminary data.</text>
</comment>
<proteinExistence type="predicted"/>
<dbReference type="RefSeq" id="WP_208473314.1">
    <property type="nucleotide sequence ID" value="NZ_JAGFNS010000052.1"/>
</dbReference>
<feature type="chain" id="PRO_5046976152" description="Lipoprotein" evidence="1">
    <location>
        <begin position="21"/>
        <end position="129"/>
    </location>
</feature>
<dbReference type="Proteomes" id="UP000679690">
    <property type="component" value="Unassembled WGS sequence"/>
</dbReference>
<feature type="signal peptide" evidence="1">
    <location>
        <begin position="1"/>
        <end position="20"/>
    </location>
</feature>
<evidence type="ECO:0000256" key="1">
    <source>
        <dbReference type="SAM" id="SignalP"/>
    </source>
</evidence>
<name>A0ABS3UZR7_9ACTN</name>
<organism evidence="2 3">
    <name type="scientific">Actinoplanes flavus</name>
    <dbReference type="NCBI Taxonomy" id="2820290"/>
    <lineage>
        <taxon>Bacteria</taxon>
        <taxon>Bacillati</taxon>
        <taxon>Actinomycetota</taxon>
        <taxon>Actinomycetes</taxon>
        <taxon>Micromonosporales</taxon>
        <taxon>Micromonosporaceae</taxon>
        <taxon>Actinoplanes</taxon>
    </lineage>
</organism>
<keyword evidence="3" id="KW-1185">Reference proteome</keyword>
<protein>
    <recommendedName>
        <fullName evidence="4">Lipoprotein</fullName>
    </recommendedName>
</protein>
<evidence type="ECO:0000313" key="3">
    <source>
        <dbReference type="Proteomes" id="UP000679690"/>
    </source>
</evidence>